<name>A0AAV2VMR2_9VIBR</name>
<comment type="caution">
    <text evidence="1">The sequence shown here is derived from an EMBL/GenBank/DDBJ whole genome shotgun (WGS) entry which is preliminary data.</text>
</comment>
<dbReference type="AlphaFoldDB" id="A0AAV2VMR2"/>
<evidence type="ECO:0000313" key="2">
    <source>
        <dbReference type="Proteomes" id="UP000018211"/>
    </source>
</evidence>
<proteinExistence type="predicted"/>
<dbReference type="Proteomes" id="UP000018211">
    <property type="component" value="Unassembled WGS sequence"/>
</dbReference>
<accession>A0AAV2VMR2</accession>
<organism evidence="1 2">
    <name type="scientific">Vibrio nigripulchritudo SOn1</name>
    <dbReference type="NCBI Taxonomy" id="1238450"/>
    <lineage>
        <taxon>Bacteria</taxon>
        <taxon>Pseudomonadati</taxon>
        <taxon>Pseudomonadota</taxon>
        <taxon>Gammaproteobacteria</taxon>
        <taxon>Vibrionales</taxon>
        <taxon>Vibrionaceae</taxon>
        <taxon>Vibrio</taxon>
    </lineage>
</organism>
<sequence length="87" mass="10622">MTTVFTVSPCIRVVQKTHYMHNMNAYRHNMLWRIKRDALFDCFDPNQQTMSTVQDQIDLSGEDRTFEFFIKFEPNVILYLLKFRYYL</sequence>
<evidence type="ECO:0000313" key="1">
    <source>
        <dbReference type="EMBL" id="CCO46033.1"/>
    </source>
</evidence>
<reference evidence="1 2" key="1">
    <citation type="journal article" date="2013" name="ISME J.">
        <title>Comparative genomics of pathogenic lineages of Vibrio nigripulchritudo identifies virulence-associated traits.</title>
        <authorList>
            <person name="Goudenege D."/>
            <person name="Labreuche Y."/>
            <person name="Krin E."/>
            <person name="Ansquer D."/>
            <person name="Mangenot S."/>
            <person name="Calteau A."/>
            <person name="Medigue C."/>
            <person name="Mazel D."/>
            <person name="Polz M.F."/>
            <person name="Le Roux F."/>
        </authorList>
    </citation>
    <scope>NUCLEOTIDE SEQUENCE [LARGE SCALE GENOMIC DNA]</scope>
    <source>
        <strain evidence="1 2">SOn1</strain>
    </source>
</reference>
<gene>
    <name evidence="1" type="ORF">VIBNISOn1_1650010</name>
</gene>
<dbReference type="EMBL" id="CAOF01000074">
    <property type="protein sequence ID" value="CCO46033.1"/>
    <property type="molecule type" value="Genomic_DNA"/>
</dbReference>
<protein>
    <submittedName>
        <fullName evidence="1">Uncharacterized protein</fullName>
    </submittedName>
</protein>